<dbReference type="AlphaFoldDB" id="A0A7X3FQY4"/>
<name>A0A7X3FQY4_9HYPH</name>
<comment type="cofactor">
    <cofactor evidence="1">
        <name>Mg(2+)</name>
        <dbReference type="ChEBI" id="CHEBI:18420"/>
    </cofactor>
</comment>
<reference evidence="4 5" key="1">
    <citation type="submission" date="2019-12" db="EMBL/GenBank/DDBJ databases">
        <title>Devosia maris sp. nov., isolated from the deep seawater.</title>
        <authorList>
            <person name="Liu Y."/>
        </authorList>
    </citation>
    <scope>NUCLEOTIDE SEQUENCE [LARGE SCALE GENOMIC DNA]</scope>
    <source>
        <strain evidence="4 5">L53-10-65</strain>
    </source>
</reference>
<dbReference type="GO" id="GO:0016787">
    <property type="term" value="F:hydrolase activity"/>
    <property type="evidence" value="ECO:0007669"/>
    <property type="project" value="UniProtKB-KW"/>
</dbReference>
<evidence type="ECO:0000256" key="1">
    <source>
        <dbReference type="ARBA" id="ARBA00001946"/>
    </source>
</evidence>
<sequence>MKHRISAGVLALRDDRVLLVRHFRANKHDFWAGPGGGAEGAEELCEAAEREAFEEAGIRVKPRALAYIDELVDDWGRIVKFWFLADYISGEIDVSANPAEGESISEAGWFARETLPQGHVFPEVLRDRFWDDLKTGFPAPIKLPLRQSIF</sequence>
<proteinExistence type="predicted"/>
<comment type="caution">
    <text evidence="4">The sequence shown here is derived from an EMBL/GenBank/DDBJ whole genome shotgun (WGS) entry which is preliminary data.</text>
</comment>
<dbReference type="SUPFAM" id="SSF55811">
    <property type="entry name" value="Nudix"/>
    <property type="match status" value="1"/>
</dbReference>
<gene>
    <name evidence="4" type="ORF">GO014_08870</name>
</gene>
<evidence type="ECO:0000256" key="2">
    <source>
        <dbReference type="ARBA" id="ARBA00022801"/>
    </source>
</evidence>
<keyword evidence="5" id="KW-1185">Reference proteome</keyword>
<keyword evidence="2" id="KW-0378">Hydrolase</keyword>
<evidence type="ECO:0000313" key="4">
    <source>
        <dbReference type="EMBL" id="MVS99129.1"/>
    </source>
</evidence>
<evidence type="ECO:0000313" key="5">
    <source>
        <dbReference type="Proteomes" id="UP000438106"/>
    </source>
</evidence>
<dbReference type="RefSeq" id="WP_157290025.1">
    <property type="nucleotide sequence ID" value="NZ_WQRF01000002.1"/>
</dbReference>
<dbReference type="InterPro" id="IPR015797">
    <property type="entry name" value="NUDIX_hydrolase-like_dom_sf"/>
</dbReference>
<dbReference type="Gene3D" id="3.90.79.10">
    <property type="entry name" value="Nucleoside Triphosphate Pyrophosphohydrolase"/>
    <property type="match status" value="1"/>
</dbReference>
<dbReference type="PANTHER" id="PTHR43046">
    <property type="entry name" value="GDP-MANNOSE MANNOSYL HYDROLASE"/>
    <property type="match status" value="1"/>
</dbReference>
<dbReference type="Proteomes" id="UP000438106">
    <property type="component" value="Unassembled WGS sequence"/>
</dbReference>
<dbReference type="Pfam" id="PF00293">
    <property type="entry name" value="NUDIX"/>
    <property type="match status" value="1"/>
</dbReference>
<accession>A0A7X3FQY4</accession>
<dbReference type="InterPro" id="IPR020084">
    <property type="entry name" value="NUDIX_hydrolase_CS"/>
</dbReference>
<evidence type="ECO:0000259" key="3">
    <source>
        <dbReference type="PROSITE" id="PS51462"/>
    </source>
</evidence>
<dbReference type="PROSITE" id="PS51462">
    <property type="entry name" value="NUDIX"/>
    <property type="match status" value="1"/>
</dbReference>
<dbReference type="InterPro" id="IPR000086">
    <property type="entry name" value="NUDIX_hydrolase_dom"/>
</dbReference>
<dbReference type="PANTHER" id="PTHR43046:SF16">
    <property type="entry name" value="ADP-RIBOSE PYROPHOSPHATASE YJHB-RELATED"/>
    <property type="match status" value="1"/>
</dbReference>
<dbReference type="EMBL" id="WQRF01000002">
    <property type="protein sequence ID" value="MVS99129.1"/>
    <property type="molecule type" value="Genomic_DNA"/>
</dbReference>
<feature type="domain" description="Nudix hydrolase" evidence="3">
    <location>
        <begin position="2"/>
        <end position="133"/>
    </location>
</feature>
<protein>
    <submittedName>
        <fullName evidence="4">NUDIX domain-containing protein</fullName>
    </submittedName>
</protein>
<organism evidence="4 5">
    <name type="scientific">Devosia marina</name>
    <dbReference type="NCBI Taxonomy" id="2683198"/>
    <lineage>
        <taxon>Bacteria</taxon>
        <taxon>Pseudomonadati</taxon>
        <taxon>Pseudomonadota</taxon>
        <taxon>Alphaproteobacteria</taxon>
        <taxon>Hyphomicrobiales</taxon>
        <taxon>Devosiaceae</taxon>
        <taxon>Devosia</taxon>
    </lineage>
</organism>
<dbReference type="PROSITE" id="PS00893">
    <property type="entry name" value="NUDIX_BOX"/>
    <property type="match status" value="1"/>
</dbReference>